<feature type="region of interest" description="Disordered" evidence="1">
    <location>
        <begin position="64"/>
        <end position="91"/>
    </location>
</feature>
<dbReference type="Proteomes" id="UP000316426">
    <property type="component" value="Chromosome"/>
</dbReference>
<dbReference type="AlphaFoldDB" id="A0A518K5C3"/>
<evidence type="ECO:0000313" key="2">
    <source>
        <dbReference type="EMBL" id="QDV72986.1"/>
    </source>
</evidence>
<dbReference type="EMBL" id="CP036349">
    <property type="protein sequence ID" value="QDV72986.1"/>
    <property type="molecule type" value="Genomic_DNA"/>
</dbReference>
<reference evidence="2 3" key="1">
    <citation type="submission" date="2019-02" db="EMBL/GenBank/DDBJ databases">
        <title>Deep-cultivation of Planctomycetes and their phenomic and genomic characterization uncovers novel biology.</title>
        <authorList>
            <person name="Wiegand S."/>
            <person name="Jogler M."/>
            <person name="Boedeker C."/>
            <person name="Pinto D."/>
            <person name="Vollmers J."/>
            <person name="Rivas-Marin E."/>
            <person name="Kohn T."/>
            <person name="Peeters S.H."/>
            <person name="Heuer A."/>
            <person name="Rast P."/>
            <person name="Oberbeckmann S."/>
            <person name="Bunk B."/>
            <person name="Jeske O."/>
            <person name="Meyerdierks A."/>
            <person name="Storesund J.E."/>
            <person name="Kallscheuer N."/>
            <person name="Luecker S."/>
            <person name="Lage O.M."/>
            <person name="Pohl T."/>
            <person name="Merkel B.J."/>
            <person name="Hornburger P."/>
            <person name="Mueller R.-W."/>
            <person name="Bruemmer F."/>
            <person name="Labrenz M."/>
            <person name="Spormann A.M."/>
            <person name="Op den Camp H."/>
            <person name="Overmann J."/>
            <person name="Amann R."/>
            <person name="Jetten M.S.M."/>
            <person name="Mascher T."/>
            <person name="Medema M.H."/>
            <person name="Devos D.P."/>
            <person name="Kaster A.-K."/>
            <person name="Ovreas L."/>
            <person name="Rohde M."/>
            <person name="Galperin M.Y."/>
            <person name="Jogler C."/>
        </authorList>
    </citation>
    <scope>NUCLEOTIDE SEQUENCE [LARGE SCALE GENOMIC DNA]</scope>
    <source>
        <strain evidence="2 3">Spa11</strain>
    </source>
</reference>
<dbReference type="KEGG" id="bmei:Spa11_11730"/>
<proteinExistence type="predicted"/>
<evidence type="ECO:0000256" key="1">
    <source>
        <dbReference type="SAM" id="MobiDB-lite"/>
    </source>
</evidence>
<protein>
    <submittedName>
        <fullName evidence="2">Uncharacterized protein</fullName>
    </submittedName>
</protein>
<keyword evidence="3" id="KW-1185">Reference proteome</keyword>
<dbReference type="RefSeq" id="WP_145109203.1">
    <property type="nucleotide sequence ID" value="NZ_CP036349.1"/>
</dbReference>
<organism evidence="2 3">
    <name type="scientific">Botrimarina mediterranea</name>
    <dbReference type="NCBI Taxonomy" id="2528022"/>
    <lineage>
        <taxon>Bacteria</taxon>
        <taxon>Pseudomonadati</taxon>
        <taxon>Planctomycetota</taxon>
        <taxon>Planctomycetia</taxon>
        <taxon>Pirellulales</taxon>
        <taxon>Lacipirellulaceae</taxon>
        <taxon>Botrimarina</taxon>
    </lineage>
</organism>
<name>A0A518K5C3_9BACT</name>
<feature type="compositionally biased region" description="Basic and acidic residues" evidence="1">
    <location>
        <begin position="64"/>
        <end position="82"/>
    </location>
</feature>
<accession>A0A518K5C3</accession>
<gene>
    <name evidence="2" type="ORF">Spa11_11730</name>
</gene>
<evidence type="ECO:0000313" key="3">
    <source>
        <dbReference type="Proteomes" id="UP000316426"/>
    </source>
</evidence>
<sequence>MESYEGIIEGGVAKFIGPISLPERTKVLIQPAEPAPEVNDKGGEDLATRRRAAWEKLFAEIEADPDCKGPEDGWDPANHDDILYGGPNGPA</sequence>